<reference evidence="7 8" key="1">
    <citation type="submission" date="2016-10" db="EMBL/GenBank/DDBJ databases">
        <authorList>
            <person name="de Groot N.N."/>
        </authorList>
    </citation>
    <scope>NUCLEOTIDE SEQUENCE [LARGE SCALE GENOMIC DNA]</scope>
    <source>
        <strain evidence="7 8">ATCC 35022</strain>
    </source>
</reference>
<keyword evidence="8" id="KW-1185">Reference proteome</keyword>
<evidence type="ECO:0000256" key="3">
    <source>
        <dbReference type="ARBA" id="ARBA00023082"/>
    </source>
</evidence>
<evidence type="ECO:0000313" key="7">
    <source>
        <dbReference type="EMBL" id="SDB30664.1"/>
    </source>
</evidence>
<feature type="domain" description="RNA polymerase sigma factor 70 region 4 type 2" evidence="6">
    <location>
        <begin position="183"/>
        <end position="232"/>
    </location>
</feature>
<dbReference type="OrthoDB" id="9784272at2"/>
<organism evidence="7 8">
    <name type="scientific">Bauldia litoralis</name>
    <dbReference type="NCBI Taxonomy" id="665467"/>
    <lineage>
        <taxon>Bacteria</taxon>
        <taxon>Pseudomonadati</taxon>
        <taxon>Pseudomonadota</taxon>
        <taxon>Alphaproteobacteria</taxon>
        <taxon>Hyphomicrobiales</taxon>
        <taxon>Kaistiaceae</taxon>
        <taxon>Bauldia</taxon>
    </lineage>
</organism>
<keyword evidence="2" id="KW-0805">Transcription regulation</keyword>
<gene>
    <name evidence="7" type="ORF">SAMN02982931_02328</name>
</gene>
<evidence type="ECO:0000313" key="8">
    <source>
        <dbReference type="Proteomes" id="UP000199071"/>
    </source>
</evidence>
<keyword evidence="3" id="KW-0731">Sigma factor</keyword>
<evidence type="ECO:0000259" key="5">
    <source>
        <dbReference type="Pfam" id="PF04542"/>
    </source>
</evidence>
<dbReference type="InterPro" id="IPR014284">
    <property type="entry name" value="RNA_pol_sigma-70_dom"/>
</dbReference>
<protein>
    <submittedName>
        <fullName evidence="7">RNA polymerase sigma-70 factor, ECF subfamily</fullName>
    </submittedName>
</protein>
<dbReference type="Gene3D" id="1.10.10.10">
    <property type="entry name" value="Winged helix-like DNA-binding domain superfamily/Winged helix DNA-binding domain"/>
    <property type="match status" value="1"/>
</dbReference>
<dbReference type="InterPro" id="IPR013325">
    <property type="entry name" value="RNA_pol_sigma_r2"/>
</dbReference>
<dbReference type="InterPro" id="IPR039425">
    <property type="entry name" value="RNA_pol_sigma-70-like"/>
</dbReference>
<proteinExistence type="inferred from homology"/>
<dbReference type="Gene3D" id="1.10.1740.10">
    <property type="match status" value="1"/>
</dbReference>
<comment type="similarity">
    <text evidence="1">Belongs to the sigma-70 factor family. ECF subfamily.</text>
</comment>
<dbReference type="GO" id="GO:0016987">
    <property type="term" value="F:sigma factor activity"/>
    <property type="evidence" value="ECO:0007669"/>
    <property type="project" value="UniProtKB-KW"/>
</dbReference>
<dbReference type="Pfam" id="PF04542">
    <property type="entry name" value="Sigma70_r2"/>
    <property type="match status" value="1"/>
</dbReference>
<dbReference type="PANTHER" id="PTHR43133:SF62">
    <property type="entry name" value="RNA POLYMERASE SIGMA FACTOR SIGZ"/>
    <property type="match status" value="1"/>
</dbReference>
<keyword evidence="4" id="KW-0804">Transcription</keyword>
<dbReference type="InterPro" id="IPR007627">
    <property type="entry name" value="RNA_pol_sigma70_r2"/>
</dbReference>
<dbReference type="PANTHER" id="PTHR43133">
    <property type="entry name" value="RNA POLYMERASE ECF-TYPE SIGMA FACTO"/>
    <property type="match status" value="1"/>
</dbReference>
<evidence type="ECO:0000256" key="2">
    <source>
        <dbReference type="ARBA" id="ARBA00023015"/>
    </source>
</evidence>
<evidence type="ECO:0000256" key="4">
    <source>
        <dbReference type="ARBA" id="ARBA00023163"/>
    </source>
</evidence>
<dbReference type="SUPFAM" id="SSF88659">
    <property type="entry name" value="Sigma3 and sigma4 domains of RNA polymerase sigma factors"/>
    <property type="match status" value="1"/>
</dbReference>
<feature type="domain" description="RNA polymerase sigma-70 region 2" evidence="5">
    <location>
        <begin position="84"/>
        <end position="150"/>
    </location>
</feature>
<dbReference type="GO" id="GO:0006352">
    <property type="term" value="P:DNA-templated transcription initiation"/>
    <property type="evidence" value="ECO:0007669"/>
    <property type="project" value="InterPro"/>
</dbReference>
<dbReference type="STRING" id="665467.SAMN02982931_02328"/>
<dbReference type="InterPro" id="IPR013324">
    <property type="entry name" value="RNA_pol_sigma_r3/r4-like"/>
</dbReference>
<dbReference type="AlphaFoldDB" id="A0A1G6CCM5"/>
<dbReference type="NCBIfam" id="TIGR02937">
    <property type="entry name" value="sigma70-ECF"/>
    <property type="match status" value="1"/>
</dbReference>
<dbReference type="EMBL" id="FMXQ01000004">
    <property type="protein sequence ID" value="SDB30664.1"/>
    <property type="molecule type" value="Genomic_DNA"/>
</dbReference>
<dbReference type="SUPFAM" id="SSF88946">
    <property type="entry name" value="Sigma2 domain of RNA polymerase sigma factors"/>
    <property type="match status" value="1"/>
</dbReference>
<sequence>MSGEVVWAANKANKRIPVAPCCHAGTVSYVIVAVYSAVQRNFAGFHGKSAATVGRGPNVDDRQQELVFLMTAVATGDRAAFKTLFDRTSAKLHATTRRIVRSDATAEDAVQEAFVRIWRRAGDYDPGIASPIAWMTTIARHAAIDMVRRGAERVSAAAADPAIAETIADPSTGADRLAAGQGLMRCLEALDTDRRGMVVLAYCHGWSREELAERFERPAATIKTILRRSLIALKECLGDGA</sequence>
<evidence type="ECO:0000256" key="1">
    <source>
        <dbReference type="ARBA" id="ARBA00010641"/>
    </source>
</evidence>
<dbReference type="GO" id="GO:0003677">
    <property type="term" value="F:DNA binding"/>
    <property type="evidence" value="ECO:0007669"/>
    <property type="project" value="InterPro"/>
</dbReference>
<name>A0A1G6CCM5_9HYPH</name>
<dbReference type="InterPro" id="IPR036388">
    <property type="entry name" value="WH-like_DNA-bd_sf"/>
</dbReference>
<dbReference type="Pfam" id="PF08281">
    <property type="entry name" value="Sigma70_r4_2"/>
    <property type="match status" value="1"/>
</dbReference>
<dbReference type="InterPro" id="IPR013249">
    <property type="entry name" value="RNA_pol_sigma70_r4_t2"/>
</dbReference>
<dbReference type="Proteomes" id="UP000199071">
    <property type="component" value="Unassembled WGS sequence"/>
</dbReference>
<accession>A0A1G6CCM5</accession>
<evidence type="ECO:0000259" key="6">
    <source>
        <dbReference type="Pfam" id="PF08281"/>
    </source>
</evidence>